<dbReference type="InterPro" id="IPR013560">
    <property type="entry name" value="DUF1722"/>
</dbReference>
<protein>
    <recommendedName>
        <fullName evidence="1">DUF1722 domain-containing protein</fullName>
    </recommendedName>
</protein>
<gene>
    <name evidence="2" type="ORF">BCR23_10865</name>
</gene>
<feature type="domain" description="DUF1722" evidence="1">
    <location>
        <begin position="15"/>
        <end position="122"/>
    </location>
</feature>
<reference evidence="3" key="1">
    <citation type="submission" date="2016-09" db="EMBL/GenBank/DDBJ databases">
        <authorList>
            <person name="Gulvik C.A."/>
        </authorList>
    </citation>
    <scope>NUCLEOTIDE SEQUENCE [LARGE SCALE GENOMIC DNA]</scope>
    <source>
        <strain evidence="3">LMG 26306</strain>
    </source>
</reference>
<proteinExistence type="predicted"/>
<dbReference type="AlphaFoldDB" id="A0A1E5GRK5"/>
<dbReference type="OrthoDB" id="9782576at2"/>
<keyword evidence="3" id="KW-1185">Reference proteome</keyword>
<dbReference type="Proteomes" id="UP000094764">
    <property type="component" value="Unassembled WGS sequence"/>
</dbReference>
<organism evidence="2 3">
    <name type="scientific">Enterococcus quebecensis</name>
    <dbReference type="NCBI Taxonomy" id="903983"/>
    <lineage>
        <taxon>Bacteria</taxon>
        <taxon>Bacillati</taxon>
        <taxon>Bacillota</taxon>
        <taxon>Bacilli</taxon>
        <taxon>Lactobacillales</taxon>
        <taxon>Enterococcaceae</taxon>
        <taxon>Enterococcus</taxon>
    </lineage>
</organism>
<evidence type="ECO:0000313" key="3">
    <source>
        <dbReference type="Proteomes" id="UP000094764"/>
    </source>
</evidence>
<dbReference type="STRING" id="903983.BCR23_10865"/>
<name>A0A1E5GRK5_9ENTE</name>
<evidence type="ECO:0000259" key="1">
    <source>
        <dbReference type="Pfam" id="PF08349"/>
    </source>
</evidence>
<dbReference type="Pfam" id="PF08349">
    <property type="entry name" value="DUF1722"/>
    <property type="match status" value="1"/>
</dbReference>
<dbReference type="RefSeq" id="WP_069635815.1">
    <property type="nucleotide sequence ID" value="NZ_JXKZ01000017.1"/>
</dbReference>
<accession>A0A1E5GRK5</accession>
<evidence type="ECO:0000313" key="2">
    <source>
        <dbReference type="EMBL" id="OEG15327.1"/>
    </source>
</evidence>
<dbReference type="EMBL" id="MIKB01000016">
    <property type="protein sequence ID" value="OEG15327.1"/>
    <property type="molecule type" value="Genomic_DNA"/>
</dbReference>
<comment type="caution">
    <text evidence="2">The sequence shown here is derived from an EMBL/GenBank/DDBJ whole genome shotgun (WGS) entry which is preliminary data.</text>
</comment>
<sequence length="127" mass="15192">MKKITGKQQEWASLKYLVLSKSQQDYRGIRKLFADDTWNEEKEQAFHSYLHHALAEPAKKENLLNAYQHVWGYFKKKATEDEHEQYQNLIDTFSLEQDELLPFLKGLTVKYQESYLLQSKLLFNEVF</sequence>
<dbReference type="PATRIC" id="fig|903983.4.peg.1017"/>